<evidence type="ECO:0000259" key="13">
    <source>
        <dbReference type="PROSITE" id="PS50862"/>
    </source>
</evidence>
<evidence type="ECO:0000256" key="3">
    <source>
        <dbReference type="ARBA" id="ARBA00022490"/>
    </source>
</evidence>
<proteinExistence type="inferred from homology"/>
<dbReference type="InterPro" id="IPR004154">
    <property type="entry name" value="Anticodon-bd"/>
</dbReference>
<comment type="catalytic activity">
    <reaction evidence="9 12">
        <text>tRNA(Pro) + L-proline + ATP = L-prolyl-tRNA(Pro) + AMP + diphosphate</text>
        <dbReference type="Rhea" id="RHEA:14305"/>
        <dbReference type="Rhea" id="RHEA-COMP:9700"/>
        <dbReference type="Rhea" id="RHEA-COMP:9702"/>
        <dbReference type="ChEBI" id="CHEBI:30616"/>
        <dbReference type="ChEBI" id="CHEBI:33019"/>
        <dbReference type="ChEBI" id="CHEBI:60039"/>
        <dbReference type="ChEBI" id="CHEBI:78442"/>
        <dbReference type="ChEBI" id="CHEBI:78532"/>
        <dbReference type="ChEBI" id="CHEBI:456215"/>
        <dbReference type="EC" id="6.1.1.15"/>
    </reaction>
</comment>
<dbReference type="NCBIfam" id="TIGR00409">
    <property type="entry name" value="proS_fam_II"/>
    <property type="match status" value="1"/>
</dbReference>
<dbReference type="InterPro" id="IPR050062">
    <property type="entry name" value="Pro-tRNA_synthetase"/>
</dbReference>
<dbReference type="InterPro" id="IPR023717">
    <property type="entry name" value="Pro-tRNA-Synthase_IIa_type1"/>
</dbReference>
<dbReference type="Pfam" id="PF00587">
    <property type="entry name" value="tRNA-synt_2b"/>
    <property type="match status" value="1"/>
</dbReference>
<comment type="domain">
    <text evidence="12">Consists of three domains: the N-terminal catalytic domain, the editing domain and the C-terminal anticodon-binding domain.</text>
</comment>
<evidence type="ECO:0000256" key="6">
    <source>
        <dbReference type="ARBA" id="ARBA00022840"/>
    </source>
</evidence>
<gene>
    <name evidence="12" type="primary">proS</name>
    <name evidence="14" type="ORF">FHR31_001894</name>
</gene>
<keyword evidence="8 12" id="KW-0030">Aminoacyl-tRNA synthetase</keyword>
<dbReference type="SUPFAM" id="SSF55826">
    <property type="entry name" value="YbaK/ProRS associated domain"/>
    <property type="match status" value="1"/>
</dbReference>
<dbReference type="PROSITE" id="PS50862">
    <property type="entry name" value="AA_TRNA_LIGASE_II"/>
    <property type="match status" value="1"/>
</dbReference>
<evidence type="ECO:0000256" key="1">
    <source>
        <dbReference type="ARBA" id="ARBA00004496"/>
    </source>
</evidence>
<evidence type="ECO:0000313" key="14">
    <source>
        <dbReference type="EMBL" id="MBB3172061.1"/>
    </source>
</evidence>
<dbReference type="SUPFAM" id="SSF55681">
    <property type="entry name" value="Class II aaRS and biotin synthetases"/>
    <property type="match status" value="1"/>
</dbReference>
<evidence type="ECO:0000256" key="4">
    <source>
        <dbReference type="ARBA" id="ARBA00022598"/>
    </source>
</evidence>
<dbReference type="InterPro" id="IPR036621">
    <property type="entry name" value="Anticodon-bd_dom_sf"/>
</dbReference>
<comment type="function">
    <text evidence="10 12">Catalyzes the attachment of proline to tRNA(Pro) in a two-step reaction: proline is first activated by ATP to form Pro-AMP and then transferred to the acceptor end of tRNA(Pro). As ProRS can inadvertently accommodate and process non-cognate amino acids such as alanine and cysteine, to avoid such errors it has two additional distinct editing activities against alanine. One activity is designated as 'pretransfer' editing and involves the tRNA(Pro)-independent hydrolysis of activated Ala-AMP. The other activity is designated 'posttransfer' editing and involves deacylation of mischarged Ala-tRNA(Pro). The misacylated Cys-tRNA(Pro) is not edited by ProRS.</text>
</comment>
<sequence length="584" mass="64107">MTAPILRMSKLYAPTLKESPNDAEIASHKLLLRAGMMRKTASGVYTFLPLGYKVLAKVEAIVREEMDSIGAQEIMMPALQPAELWHESGRWNDYGPELMRLRDRHDHDFCLGPTHEELITSLVRNELRSYKQLPLSLYQIQVKFRDEIRPRFGLLRSREFIMKDAYSFHATQESLQETYDDMSRAYGNICDRCGLDYRPVEADSGQIGGKVTTEFMALAPAGEAELVHCSCGYAANTEAGECICHPTLYKNEGLEKIATPNVHTIEELAEFLSIPESSTVKALSGKSDDGRLVVMFVPGDHELNEIKASRAAGGFTLLTDEEMEAFGLHKGSMGPVGLPEGTYVIADRALEAVPAWVVGANEDGYHYVGAALGRDFTVDQWADLSVVKPGDMCPDCGLPLQGARGIEVSQVFQLGTKYSESMGATFMDEDGKEKPFIMGCYGVGVSRTVAAIVEQHSDEGGIAWPMSVAPAHVCVIPLSQDDTVMSTAEKIASQLADLDLEVVIDDRKERPGVKFADADLIGWPLQVVVGKRGLENGTIEVKLRRTGEKRDVPLSTLVELMSFARRQAKANKSGVGTFDVLFAS</sequence>
<dbReference type="InterPro" id="IPR033730">
    <property type="entry name" value="ProRS_core_prok"/>
</dbReference>
<dbReference type="Gene3D" id="3.40.50.800">
    <property type="entry name" value="Anticodon-binding domain"/>
    <property type="match status" value="1"/>
</dbReference>
<comment type="caution">
    <text evidence="14">The sequence shown here is derived from an EMBL/GenBank/DDBJ whole genome shotgun (WGS) entry which is preliminary data.</text>
</comment>
<dbReference type="AlphaFoldDB" id="A0A7W5D3F7"/>
<dbReference type="Proteomes" id="UP000530850">
    <property type="component" value="Unassembled WGS sequence"/>
</dbReference>
<dbReference type="FunFam" id="3.30.930.10:FF:000065">
    <property type="entry name" value="Proline--tRNA ligase"/>
    <property type="match status" value="1"/>
</dbReference>
<dbReference type="InterPro" id="IPR002314">
    <property type="entry name" value="aa-tRNA-synt_IIb"/>
</dbReference>
<evidence type="ECO:0000256" key="8">
    <source>
        <dbReference type="ARBA" id="ARBA00023146"/>
    </source>
</evidence>
<keyword evidence="6 12" id="KW-0067">ATP-binding</keyword>
<dbReference type="InterPro" id="IPR004500">
    <property type="entry name" value="Pro-tRNA-synth_IIa_bac-type"/>
</dbReference>
<evidence type="ECO:0000256" key="9">
    <source>
        <dbReference type="ARBA" id="ARBA00047671"/>
    </source>
</evidence>
<keyword evidence="5 12" id="KW-0547">Nucleotide-binding</keyword>
<dbReference type="GO" id="GO:0006433">
    <property type="term" value="P:prolyl-tRNA aminoacylation"/>
    <property type="evidence" value="ECO:0007669"/>
    <property type="project" value="UniProtKB-UniRule"/>
</dbReference>
<dbReference type="PRINTS" id="PR01046">
    <property type="entry name" value="TRNASYNTHPRO"/>
</dbReference>
<dbReference type="Pfam" id="PF03129">
    <property type="entry name" value="HGTP_anticodon"/>
    <property type="match status" value="1"/>
</dbReference>
<evidence type="ECO:0000256" key="12">
    <source>
        <dbReference type="HAMAP-Rule" id="MF_01569"/>
    </source>
</evidence>
<keyword evidence="4 12" id="KW-0436">Ligase</keyword>
<evidence type="ECO:0000256" key="11">
    <source>
        <dbReference type="ARBA" id="ARBA00060755"/>
    </source>
</evidence>
<comment type="subunit">
    <text evidence="2 12">Homodimer.</text>
</comment>
<evidence type="ECO:0000256" key="5">
    <source>
        <dbReference type="ARBA" id="ARBA00022741"/>
    </source>
</evidence>
<dbReference type="RefSeq" id="WP_123185260.1">
    <property type="nucleotide sequence ID" value="NZ_JACHYA010000008.1"/>
</dbReference>
<dbReference type="InterPro" id="IPR002316">
    <property type="entry name" value="Pro-tRNA-ligase_IIa"/>
</dbReference>
<evidence type="ECO:0000313" key="15">
    <source>
        <dbReference type="Proteomes" id="UP000530850"/>
    </source>
</evidence>
<dbReference type="SUPFAM" id="SSF52954">
    <property type="entry name" value="Class II aaRS ABD-related"/>
    <property type="match status" value="1"/>
</dbReference>
<protein>
    <recommendedName>
        <fullName evidence="12">Proline--tRNA ligase</fullName>
        <ecNumber evidence="12">6.1.1.15</ecNumber>
    </recommendedName>
    <alternativeName>
        <fullName evidence="12">Prolyl-tRNA synthetase</fullName>
        <shortName evidence="12">ProRS</shortName>
    </alternativeName>
</protein>
<organism evidence="14 15">
    <name type="scientific">Parvibacter caecicola</name>
    <dbReference type="NCBI Taxonomy" id="747645"/>
    <lineage>
        <taxon>Bacteria</taxon>
        <taxon>Bacillati</taxon>
        <taxon>Actinomycetota</taxon>
        <taxon>Coriobacteriia</taxon>
        <taxon>Coriobacteriales</taxon>
        <taxon>Coriobacteriaceae</taxon>
        <taxon>Parvibacter</taxon>
    </lineage>
</organism>
<dbReference type="HAMAP" id="MF_01569">
    <property type="entry name" value="Pro_tRNA_synth_type1"/>
    <property type="match status" value="1"/>
</dbReference>
<dbReference type="PANTHER" id="PTHR42753:SF2">
    <property type="entry name" value="PROLINE--TRNA LIGASE"/>
    <property type="match status" value="1"/>
</dbReference>
<dbReference type="InterPro" id="IPR006195">
    <property type="entry name" value="aa-tRNA-synth_II"/>
</dbReference>
<dbReference type="GO" id="GO:0004827">
    <property type="term" value="F:proline-tRNA ligase activity"/>
    <property type="evidence" value="ECO:0007669"/>
    <property type="project" value="UniProtKB-UniRule"/>
</dbReference>
<comment type="subcellular location">
    <subcellularLocation>
        <location evidence="1 12">Cytoplasm</location>
    </subcellularLocation>
</comment>
<dbReference type="FunFam" id="3.30.930.10:FF:000066">
    <property type="entry name" value="Proline--tRNA ligase"/>
    <property type="match status" value="1"/>
</dbReference>
<comment type="similarity">
    <text evidence="11 12">Belongs to the class-II aminoacyl-tRNA synthetase family. ProS type 1 subfamily.</text>
</comment>
<dbReference type="Gene3D" id="3.90.960.10">
    <property type="entry name" value="YbaK/aminoacyl-tRNA synthetase-associated domain"/>
    <property type="match status" value="1"/>
</dbReference>
<keyword evidence="3 12" id="KW-0963">Cytoplasm</keyword>
<dbReference type="Gene3D" id="3.30.930.10">
    <property type="entry name" value="Bira Bifunctional Protein, Domain 2"/>
    <property type="match status" value="2"/>
</dbReference>
<name>A0A7W5D3F7_9ACTN</name>
<dbReference type="Pfam" id="PF04073">
    <property type="entry name" value="tRNA_edit"/>
    <property type="match status" value="1"/>
</dbReference>
<dbReference type="PANTHER" id="PTHR42753">
    <property type="entry name" value="MITOCHONDRIAL RIBOSOME PROTEIN L39/PROLYL-TRNA LIGASE FAMILY MEMBER"/>
    <property type="match status" value="1"/>
</dbReference>
<dbReference type="GO" id="GO:0002161">
    <property type="term" value="F:aminoacyl-tRNA deacylase activity"/>
    <property type="evidence" value="ECO:0007669"/>
    <property type="project" value="InterPro"/>
</dbReference>
<evidence type="ECO:0000256" key="10">
    <source>
        <dbReference type="ARBA" id="ARBA00053664"/>
    </source>
</evidence>
<evidence type="ECO:0000256" key="7">
    <source>
        <dbReference type="ARBA" id="ARBA00022917"/>
    </source>
</evidence>
<dbReference type="NCBIfam" id="NF006625">
    <property type="entry name" value="PRK09194.1"/>
    <property type="match status" value="1"/>
</dbReference>
<accession>A0A7W5D3F7</accession>
<dbReference type="InterPro" id="IPR007214">
    <property type="entry name" value="YbaK/aa-tRNA-synth-assoc-dom"/>
</dbReference>
<dbReference type="GO" id="GO:0005524">
    <property type="term" value="F:ATP binding"/>
    <property type="evidence" value="ECO:0007669"/>
    <property type="project" value="UniProtKB-UniRule"/>
</dbReference>
<evidence type="ECO:0000256" key="2">
    <source>
        <dbReference type="ARBA" id="ARBA00011738"/>
    </source>
</evidence>
<dbReference type="CDD" id="cd00861">
    <property type="entry name" value="ProRS_anticodon_short"/>
    <property type="match status" value="1"/>
</dbReference>
<dbReference type="InterPro" id="IPR036754">
    <property type="entry name" value="YbaK/aa-tRNA-synt-asso_dom_sf"/>
</dbReference>
<dbReference type="InterPro" id="IPR044140">
    <property type="entry name" value="ProRS_anticodon_short"/>
</dbReference>
<dbReference type="GeneID" id="93356568"/>
<feature type="domain" description="Aminoacyl-transfer RNA synthetases class-II family profile" evidence="13">
    <location>
        <begin position="43"/>
        <end position="465"/>
    </location>
</feature>
<dbReference type="CDD" id="cd00779">
    <property type="entry name" value="ProRS_core_prok"/>
    <property type="match status" value="1"/>
</dbReference>
<dbReference type="CDD" id="cd04334">
    <property type="entry name" value="ProRS-INS"/>
    <property type="match status" value="1"/>
</dbReference>
<dbReference type="EC" id="6.1.1.15" evidence="12"/>
<dbReference type="InterPro" id="IPR045864">
    <property type="entry name" value="aa-tRNA-synth_II/BPL/LPL"/>
</dbReference>
<reference evidence="14 15" key="1">
    <citation type="submission" date="2020-08" db="EMBL/GenBank/DDBJ databases">
        <title>Sequencing the genomes of 1000 actinobacteria strains.</title>
        <authorList>
            <person name="Klenk H.-P."/>
        </authorList>
    </citation>
    <scope>NUCLEOTIDE SEQUENCE [LARGE SCALE GENOMIC DNA]</scope>
    <source>
        <strain evidence="14 15">DSM 22242</strain>
    </source>
</reference>
<keyword evidence="7 12" id="KW-0648">Protein biosynthesis</keyword>
<dbReference type="GO" id="GO:0005829">
    <property type="term" value="C:cytosol"/>
    <property type="evidence" value="ECO:0007669"/>
    <property type="project" value="TreeGrafter"/>
</dbReference>
<dbReference type="EMBL" id="JACHYA010000008">
    <property type="protein sequence ID" value="MBB3172061.1"/>
    <property type="molecule type" value="Genomic_DNA"/>
</dbReference>